<dbReference type="InParanoid" id="B8LCX5"/>
<dbReference type="eggNOG" id="KOG0032">
    <property type="taxonomic scope" value="Eukaryota"/>
</dbReference>
<dbReference type="SMART" id="SM00054">
    <property type="entry name" value="EFh"/>
    <property type="match status" value="3"/>
</dbReference>
<dbReference type="PROSITE" id="PS50011">
    <property type="entry name" value="PROTEIN_KINASE_DOM"/>
    <property type="match status" value="1"/>
</dbReference>
<evidence type="ECO:0000259" key="9">
    <source>
        <dbReference type="PROSITE" id="PS50011"/>
    </source>
</evidence>
<feature type="non-terminal residue" evidence="11">
    <location>
        <position position="370"/>
    </location>
</feature>
<name>B8LCX5_THAPS</name>
<feature type="domain" description="Protein kinase" evidence="9">
    <location>
        <begin position="1"/>
        <end position="231"/>
    </location>
</feature>
<dbReference type="STRING" id="35128.B8LCX5"/>
<dbReference type="Gene3D" id="1.10.238.10">
    <property type="entry name" value="EF-hand"/>
    <property type="match status" value="1"/>
</dbReference>
<keyword evidence="4" id="KW-0547">Nucleotide-binding</keyword>
<feature type="domain" description="EF-hand" evidence="10">
    <location>
        <begin position="306"/>
        <end position="341"/>
    </location>
</feature>
<feature type="non-terminal residue" evidence="11">
    <location>
        <position position="1"/>
    </location>
</feature>
<evidence type="ECO:0000256" key="1">
    <source>
        <dbReference type="ARBA" id="ARBA00001946"/>
    </source>
</evidence>
<dbReference type="FunFam" id="1.10.510.10:FF:001864">
    <property type="entry name" value="Calcium-dependent protein kinase SK5"/>
    <property type="match status" value="1"/>
</dbReference>
<dbReference type="SUPFAM" id="SSF47473">
    <property type="entry name" value="EF-hand"/>
    <property type="match status" value="1"/>
</dbReference>
<dbReference type="InterPro" id="IPR008271">
    <property type="entry name" value="Ser/Thr_kinase_AS"/>
</dbReference>
<evidence type="ECO:0000259" key="10">
    <source>
        <dbReference type="PROSITE" id="PS50222"/>
    </source>
</evidence>
<feature type="domain" description="EF-hand" evidence="10">
    <location>
        <begin position="271"/>
        <end position="305"/>
    </location>
</feature>
<evidence type="ECO:0000256" key="3">
    <source>
        <dbReference type="ARBA" id="ARBA00022679"/>
    </source>
</evidence>
<dbReference type="Gene3D" id="1.10.510.10">
    <property type="entry name" value="Transferase(Phosphotransferase) domain 1"/>
    <property type="match status" value="1"/>
</dbReference>
<protein>
    <recommendedName>
        <fullName evidence="13">Calmodulin</fullName>
    </recommendedName>
</protein>
<dbReference type="Pfam" id="PF13499">
    <property type="entry name" value="EF-hand_7"/>
    <property type="match status" value="1"/>
</dbReference>
<comment type="cofactor">
    <cofactor evidence="1">
        <name>Mg(2+)</name>
        <dbReference type="ChEBI" id="CHEBI:18420"/>
    </cofactor>
</comment>
<keyword evidence="2" id="KW-0723">Serine/threonine-protein kinase</keyword>
<dbReference type="GO" id="GO:0005516">
    <property type="term" value="F:calmodulin binding"/>
    <property type="evidence" value="ECO:0000318"/>
    <property type="project" value="GO_Central"/>
</dbReference>
<dbReference type="Pfam" id="PF00069">
    <property type="entry name" value="Pkinase"/>
    <property type="match status" value="1"/>
</dbReference>
<reference evidence="11 12" key="1">
    <citation type="journal article" date="2004" name="Science">
        <title>The genome of the diatom Thalassiosira pseudonana: ecology, evolution, and metabolism.</title>
        <authorList>
            <person name="Armbrust E.V."/>
            <person name="Berges J.A."/>
            <person name="Bowler C."/>
            <person name="Green B.R."/>
            <person name="Martinez D."/>
            <person name="Putnam N.H."/>
            <person name="Zhou S."/>
            <person name="Allen A.E."/>
            <person name="Apt K.E."/>
            <person name="Bechner M."/>
            <person name="Brzezinski M.A."/>
            <person name="Chaal B.K."/>
            <person name="Chiovitti A."/>
            <person name="Davis A.K."/>
            <person name="Demarest M.S."/>
            <person name="Detter J.C."/>
            <person name="Glavina T."/>
            <person name="Goodstein D."/>
            <person name="Hadi M.Z."/>
            <person name="Hellsten U."/>
            <person name="Hildebrand M."/>
            <person name="Jenkins B.D."/>
            <person name="Jurka J."/>
            <person name="Kapitonov V.V."/>
            <person name="Kroger N."/>
            <person name="Lau W.W."/>
            <person name="Lane T.W."/>
            <person name="Larimer F.W."/>
            <person name="Lippmeier J.C."/>
            <person name="Lucas S."/>
            <person name="Medina M."/>
            <person name="Montsant A."/>
            <person name="Obornik M."/>
            <person name="Parker M.S."/>
            <person name="Palenik B."/>
            <person name="Pazour G.J."/>
            <person name="Richardson P.M."/>
            <person name="Rynearson T.A."/>
            <person name="Saito M.A."/>
            <person name="Schwartz D.C."/>
            <person name="Thamatrakoln K."/>
            <person name="Valentin K."/>
            <person name="Vardi A."/>
            <person name="Wilkerson F.P."/>
            <person name="Rokhsar D.S."/>
        </authorList>
    </citation>
    <scope>NUCLEOTIDE SEQUENCE [LARGE SCALE GENOMIC DNA]</scope>
    <source>
        <strain evidence="11 12">CCMP1335</strain>
    </source>
</reference>
<proteinExistence type="inferred from homology"/>
<dbReference type="KEGG" id="tps:THAPSDRAFT_14378"/>
<evidence type="ECO:0000256" key="2">
    <source>
        <dbReference type="ARBA" id="ARBA00022527"/>
    </source>
</evidence>
<dbReference type="PROSITE" id="PS50222">
    <property type="entry name" value="EF_HAND_2"/>
    <property type="match status" value="2"/>
</dbReference>
<dbReference type="GO" id="GO:0005509">
    <property type="term" value="F:calcium ion binding"/>
    <property type="evidence" value="ECO:0007669"/>
    <property type="project" value="InterPro"/>
</dbReference>
<dbReference type="InterPro" id="IPR002048">
    <property type="entry name" value="EF_hand_dom"/>
</dbReference>
<accession>B8LCX5</accession>
<dbReference type="GO" id="GO:0005524">
    <property type="term" value="F:ATP binding"/>
    <property type="evidence" value="ECO:0007669"/>
    <property type="project" value="UniProtKB-KW"/>
</dbReference>
<evidence type="ECO:0000313" key="12">
    <source>
        <dbReference type="Proteomes" id="UP000001449"/>
    </source>
</evidence>
<keyword evidence="3" id="KW-0808">Transferase</keyword>
<dbReference type="GO" id="GO:0005737">
    <property type="term" value="C:cytoplasm"/>
    <property type="evidence" value="ECO:0000318"/>
    <property type="project" value="GO_Central"/>
</dbReference>
<dbReference type="SUPFAM" id="SSF56112">
    <property type="entry name" value="Protein kinase-like (PK-like)"/>
    <property type="match status" value="1"/>
</dbReference>
<dbReference type="GeneID" id="7442589"/>
<dbReference type="Proteomes" id="UP000001449">
    <property type="component" value="Chromosome 16"/>
</dbReference>
<keyword evidence="12" id="KW-1185">Reference proteome</keyword>
<gene>
    <name evidence="11" type="ORF">THAPSDRAFT_14378</name>
</gene>
<keyword evidence="6" id="KW-0067">ATP-binding</keyword>
<dbReference type="HOGENOM" id="CLU_000288_37_4_1"/>
<dbReference type="Gene3D" id="3.30.200.20">
    <property type="entry name" value="Phosphorylase Kinase, domain 1"/>
    <property type="match status" value="1"/>
</dbReference>
<dbReference type="InterPro" id="IPR011009">
    <property type="entry name" value="Kinase-like_dom_sf"/>
</dbReference>
<feature type="region of interest" description="Disordered" evidence="8">
    <location>
        <begin position="225"/>
        <end position="244"/>
    </location>
</feature>
<evidence type="ECO:0000256" key="5">
    <source>
        <dbReference type="ARBA" id="ARBA00022777"/>
    </source>
</evidence>
<dbReference type="InterPro" id="IPR000719">
    <property type="entry name" value="Prot_kinase_dom"/>
</dbReference>
<organism evidence="11 12">
    <name type="scientific">Thalassiosira pseudonana</name>
    <name type="common">Marine diatom</name>
    <name type="synonym">Cyclotella nana</name>
    <dbReference type="NCBI Taxonomy" id="35128"/>
    <lineage>
        <taxon>Eukaryota</taxon>
        <taxon>Sar</taxon>
        <taxon>Stramenopiles</taxon>
        <taxon>Ochrophyta</taxon>
        <taxon>Bacillariophyta</taxon>
        <taxon>Coscinodiscophyceae</taxon>
        <taxon>Thalassiosirophycidae</taxon>
        <taxon>Thalassiosirales</taxon>
        <taxon>Thalassiosiraceae</taxon>
        <taxon>Thalassiosira</taxon>
    </lineage>
</organism>
<dbReference type="SMART" id="SM00220">
    <property type="entry name" value="S_TKc"/>
    <property type="match status" value="1"/>
</dbReference>
<evidence type="ECO:0000256" key="7">
    <source>
        <dbReference type="ARBA" id="ARBA00024334"/>
    </source>
</evidence>
<dbReference type="InterPro" id="IPR011992">
    <property type="entry name" value="EF-hand-dom_pair"/>
</dbReference>
<comment type="similarity">
    <text evidence="7">Belongs to the protein kinase superfamily. Ser/Thr protein kinase family. CDPK subfamily.</text>
</comment>
<dbReference type="PANTHER" id="PTHR24349">
    <property type="entry name" value="SERINE/THREONINE-PROTEIN KINASE"/>
    <property type="match status" value="1"/>
</dbReference>
<evidence type="ECO:0000256" key="6">
    <source>
        <dbReference type="ARBA" id="ARBA00022840"/>
    </source>
</evidence>
<evidence type="ECO:0000256" key="4">
    <source>
        <dbReference type="ARBA" id="ARBA00022741"/>
    </source>
</evidence>
<dbReference type="PaxDb" id="35128-Thaps14378"/>
<dbReference type="GO" id="GO:0035556">
    <property type="term" value="P:intracellular signal transduction"/>
    <property type="evidence" value="ECO:0000318"/>
    <property type="project" value="GO_Central"/>
</dbReference>
<evidence type="ECO:0000256" key="8">
    <source>
        <dbReference type="SAM" id="MobiDB-lite"/>
    </source>
</evidence>
<keyword evidence="5" id="KW-0418">Kinase</keyword>
<dbReference type="GO" id="GO:0009931">
    <property type="term" value="F:calcium-dependent protein serine/threonine kinase activity"/>
    <property type="evidence" value="ECO:0000318"/>
    <property type="project" value="GO_Central"/>
</dbReference>
<dbReference type="EMBL" id="DS999418">
    <property type="protein sequence ID" value="EED86868.1"/>
    <property type="molecule type" value="Genomic_DNA"/>
</dbReference>
<dbReference type="PROSITE" id="PS00108">
    <property type="entry name" value="PROTEIN_KINASE_ST"/>
    <property type="match status" value="1"/>
</dbReference>
<sequence length="370" mass="42017">SAISSTDEAELRNEISILRALDHPHIVHIIEAYEYKRMIYLVLDLCEGGDLYVLDPYSEVEAKSILRQLFQAVGYMHRRGIVHRDLKYENVMFVNLQRGRSRMAIKLIDFGLSMKYGKAKSKWNSKKETIMTDFVGTIYTMAPEVIKGNYTYKCDMWSLGVMAYMLFSSQIPFIGKDMSEIAKKIMRGSYSFSGKQWSKVSKRAKDFVQILLVRDASSRPTADQALRHPWIKGGSPSASPKRLQRRHSGGECSAFSGTELKSHCFCCYYHSLPSDLRHIFTSFDGDNSGTVESDELRRAFALHDKYSDDEIDQIFSAVDMNGAGKISWTEFLAATIETMGKVGEDEFSECFEQLDCDNSGYIDASVRNVL</sequence>
<evidence type="ECO:0000313" key="11">
    <source>
        <dbReference type="EMBL" id="EED86868.1"/>
    </source>
</evidence>
<dbReference type="AlphaFoldDB" id="B8LCX5"/>
<dbReference type="GO" id="GO:0004683">
    <property type="term" value="F:calcium/calmodulin-dependent protein kinase activity"/>
    <property type="evidence" value="ECO:0000318"/>
    <property type="project" value="GO_Central"/>
</dbReference>
<dbReference type="CDD" id="cd00051">
    <property type="entry name" value="EFh"/>
    <property type="match status" value="2"/>
</dbReference>
<dbReference type="GO" id="GO:0005634">
    <property type="term" value="C:nucleus"/>
    <property type="evidence" value="ECO:0000318"/>
    <property type="project" value="GO_Central"/>
</dbReference>
<dbReference type="FunFam" id="3.30.200.20:FF:001224">
    <property type="entry name" value="Predicted protein"/>
    <property type="match status" value="1"/>
</dbReference>
<dbReference type="RefSeq" id="XP_002296884.1">
    <property type="nucleotide sequence ID" value="XM_002296848.1"/>
</dbReference>
<reference evidence="11 12" key="2">
    <citation type="journal article" date="2008" name="Nature">
        <title>The Phaeodactylum genome reveals the evolutionary history of diatom genomes.</title>
        <authorList>
            <person name="Bowler C."/>
            <person name="Allen A.E."/>
            <person name="Badger J.H."/>
            <person name="Grimwood J."/>
            <person name="Jabbari K."/>
            <person name="Kuo A."/>
            <person name="Maheswari U."/>
            <person name="Martens C."/>
            <person name="Maumus F."/>
            <person name="Otillar R.P."/>
            <person name="Rayko E."/>
            <person name="Salamov A."/>
            <person name="Vandepoele K."/>
            <person name="Beszteri B."/>
            <person name="Gruber A."/>
            <person name="Heijde M."/>
            <person name="Katinka M."/>
            <person name="Mock T."/>
            <person name="Valentin K."/>
            <person name="Verret F."/>
            <person name="Berges J.A."/>
            <person name="Brownlee C."/>
            <person name="Cadoret J.P."/>
            <person name="Chiovitti A."/>
            <person name="Choi C.J."/>
            <person name="Coesel S."/>
            <person name="De Martino A."/>
            <person name="Detter J.C."/>
            <person name="Durkin C."/>
            <person name="Falciatore A."/>
            <person name="Fournet J."/>
            <person name="Haruta M."/>
            <person name="Huysman M.J."/>
            <person name="Jenkins B.D."/>
            <person name="Jiroutova K."/>
            <person name="Jorgensen R.E."/>
            <person name="Joubert Y."/>
            <person name="Kaplan A."/>
            <person name="Kroger N."/>
            <person name="Kroth P.G."/>
            <person name="La Roche J."/>
            <person name="Lindquist E."/>
            <person name="Lommer M."/>
            <person name="Martin-Jezequel V."/>
            <person name="Lopez P.J."/>
            <person name="Lucas S."/>
            <person name="Mangogna M."/>
            <person name="McGinnis K."/>
            <person name="Medlin L.K."/>
            <person name="Montsant A."/>
            <person name="Oudot-Le Secq M.P."/>
            <person name="Napoli C."/>
            <person name="Obornik M."/>
            <person name="Parker M.S."/>
            <person name="Petit J.L."/>
            <person name="Porcel B.M."/>
            <person name="Poulsen N."/>
            <person name="Robison M."/>
            <person name="Rychlewski L."/>
            <person name="Rynearson T.A."/>
            <person name="Schmutz J."/>
            <person name="Shapiro H."/>
            <person name="Siaut M."/>
            <person name="Stanley M."/>
            <person name="Sussman M.R."/>
            <person name="Taylor A.R."/>
            <person name="Vardi A."/>
            <person name="von Dassow P."/>
            <person name="Vyverman W."/>
            <person name="Willis A."/>
            <person name="Wyrwicz L.S."/>
            <person name="Rokhsar D.S."/>
            <person name="Weissenbach J."/>
            <person name="Armbrust E.V."/>
            <person name="Green B.R."/>
            <person name="Van de Peer Y."/>
            <person name="Grigoriev I.V."/>
        </authorList>
    </citation>
    <scope>NUCLEOTIDE SEQUENCE [LARGE SCALE GENOMIC DNA]</scope>
    <source>
        <strain evidence="11 12">CCMP1335</strain>
    </source>
</reference>
<evidence type="ECO:0008006" key="13">
    <source>
        <dbReference type="Google" id="ProtNLM"/>
    </source>
</evidence>
<dbReference type="InterPro" id="IPR050205">
    <property type="entry name" value="CDPK_Ser/Thr_kinases"/>
</dbReference>